<feature type="region of interest" description="Disordered" evidence="8">
    <location>
        <begin position="537"/>
        <end position="558"/>
    </location>
</feature>
<dbReference type="SUPFAM" id="SSF52540">
    <property type="entry name" value="P-loop containing nucleoside triphosphate hydrolases"/>
    <property type="match status" value="1"/>
</dbReference>
<keyword evidence="4 7" id="KW-0067">ATP-binding</keyword>
<dbReference type="WBParaSite" id="TASK_0000659001-mRNA-1">
    <property type="protein sequence ID" value="TASK_0000659001-mRNA-1"/>
    <property type="gene ID" value="TASK_0000659001"/>
</dbReference>
<keyword evidence="5 7" id="KW-0694">RNA-binding</keyword>
<evidence type="ECO:0000313" key="12">
    <source>
        <dbReference type="EMBL" id="VDK36998.1"/>
    </source>
</evidence>
<dbReference type="Proteomes" id="UP000282613">
    <property type="component" value="Unassembled WGS sequence"/>
</dbReference>
<feature type="domain" description="Helicase C-terminal" evidence="10">
    <location>
        <begin position="284"/>
        <end position="443"/>
    </location>
</feature>
<dbReference type="Pfam" id="PF00270">
    <property type="entry name" value="DEAD"/>
    <property type="match status" value="1"/>
</dbReference>
<dbReference type="PROSITE" id="PS51192">
    <property type="entry name" value="HELICASE_ATP_BIND_1"/>
    <property type="match status" value="1"/>
</dbReference>
<comment type="function">
    <text evidence="7">RNA helicase.</text>
</comment>
<feature type="short sequence motif" description="Q motif" evidence="6">
    <location>
        <begin position="50"/>
        <end position="78"/>
    </location>
</feature>
<reference evidence="14" key="1">
    <citation type="submission" date="2016-04" db="UniProtKB">
        <authorList>
            <consortium name="WormBaseParasite"/>
        </authorList>
    </citation>
    <scope>IDENTIFICATION</scope>
</reference>
<dbReference type="GO" id="GO:0016787">
    <property type="term" value="F:hydrolase activity"/>
    <property type="evidence" value="ECO:0007669"/>
    <property type="project" value="UniProtKB-KW"/>
</dbReference>
<evidence type="ECO:0000256" key="4">
    <source>
        <dbReference type="ARBA" id="ARBA00022840"/>
    </source>
</evidence>
<comment type="domain">
    <text evidence="7">The Q motif is unique to and characteristic of the DEAD box family of RNA helicases and controls ATP binding and hydrolysis.</text>
</comment>
<evidence type="ECO:0000256" key="3">
    <source>
        <dbReference type="ARBA" id="ARBA00022806"/>
    </source>
</evidence>
<keyword evidence="13" id="KW-1185">Reference proteome</keyword>
<evidence type="ECO:0000256" key="6">
    <source>
        <dbReference type="PROSITE-ProRule" id="PRU00552"/>
    </source>
</evidence>
<evidence type="ECO:0000313" key="13">
    <source>
        <dbReference type="Proteomes" id="UP000282613"/>
    </source>
</evidence>
<gene>
    <name evidence="12" type="ORF">TASK_LOCUS6591</name>
</gene>
<dbReference type="InterPro" id="IPR011545">
    <property type="entry name" value="DEAD/DEAH_box_helicase_dom"/>
</dbReference>
<dbReference type="SMART" id="SM00490">
    <property type="entry name" value="HELICc"/>
    <property type="match status" value="1"/>
</dbReference>
<dbReference type="Pfam" id="PF00271">
    <property type="entry name" value="Helicase_C"/>
    <property type="match status" value="1"/>
</dbReference>
<evidence type="ECO:0000256" key="5">
    <source>
        <dbReference type="ARBA" id="ARBA00022884"/>
    </source>
</evidence>
<comment type="catalytic activity">
    <reaction evidence="7">
        <text>ATP + H2O = ADP + phosphate + H(+)</text>
        <dbReference type="Rhea" id="RHEA:13065"/>
        <dbReference type="ChEBI" id="CHEBI:15377"/>
        <dbReference type="ChEBI" id="CHEBI:15378"/>
        <dbReference type="ChEBI" id="CHEBI:30616"/>
        <dbReference type="ChEBI" id="CHEBI:43474"/>
        <dbReference type="ChEBI" id="CHEBI:456216"/>
        <dbReference type="EC" id="3.6.4.13"/>
    </reaction>
</comment>
<dbReference type="GO" id="GO:0005524">
    <property type="term" value="F:ATP binding"/>
    <property type="evidence" value="ECO:0007669"/>
    <property type="project" value="UniProtKB-UniRule"/>
</dbReference>
<feature type="compositionally biased region" description="Acidic residues" evidence="8">
    <location>
        <begin position="545"/>
        <end position="557"/>
    </location>
</feature>
<feature type="region of interest" description="Disordered" evidence="8">
    <location>
        <begin position="716"/>
        <end position="788"/>
    </location>
</feature>
<keyword evidence="3 7" id="KW-0347">Helicase</keyword>
<proteinExistence type="inferred from homology"/>
<keyword evidence="1 7" id="KW-0547">Nucleotide-binding</keyword>
<feature type="compositionally biased region" description="Acidic residues" evidence="8">
    <location>
        <begin position="736"/>
        <end position="752"/>
    </location>
</feature>
<dbReference type="AlphaFoldDB" id="A0A158R936"/>
<sequence length="788" mass="88755">MQAEDEAVKRGRPHSKIWQKIKNSSIVNQQISDLLSRRSRLTDIDDSVVEKFSQLPLSKPTLKGLKAASFIKPTAVQRKSLKHSLSGKDVIVEAKTGSGKTLAFVIPVLEYIYAEKISAFDGPVAVILTPTRELAKQIFAVFHRVGKFHTFTMLDIMGGKTRTGKREEWQRAAKANILIGTPGRFSQHQQENPTLDMSNLHFLVLDEVDRLLDPTFRQELFIIAGNLTSDRQCLLFSATLSKIHSQLAPLGLKSPIMISTESTHVGATPAHLIQFYSVVPLGKKLDYLWTFLQSHCKKKVIVFFSTQKQVRFVHDLFLQMRPFFTVMQLRGNMLQSKRFKIYEKFFQTPRGAVLLATNVAERGLDFPEVHWVVQFDCPKQLDDYIHRVGRTARAERVGRAITFLLPSEVKIVELLAKCNVYLRQQQFPASKLQPIVTNRAPALLASQPELAASARAAFTAYLRDYCFIPKATGSTVITESSNMSSVFQPSRLPVDEFAASLGLPLTPELPKVMLQHQPSRAVNTKAQQKLTLWMAGSEKEMSKDEEQEEGRDSDDDGDLLRRKAFSILRPEVKTKAEASGQKVLEVISTDEEDSSDEEEKMQGAADKIVEQVSLKDTVTKKTTLTRIQLAKRELKKNIRQHSKIEFDEEGNPLVRTVGGVPVGDLGPNTDAVTASHFPPTRLDIASERERLRTVVDVEDKARWRAIIREKHRLERKKAKEARKLEKSGAAPRLLDDESIDEMEDGDVIESDGEGASGSEEKEEYGEDEDYVGESENGEEPARKRLRKR</sequence>
<dbReference type="Gene3D" id="3.40.50.300">
    <property type="entry name" value="P-loop containing nucleotide triphosphate hydrolases"/>
    <property type="match status" value="2"/>
</dbReference>
<evidence type="ECO:0000259" key="9">
    <source>
        <dbReference type="PROSITE" id="PS51192"/>
    </source>
</evidence>
<dbReference type="InterPro" id="IPR001650">
    <property type="entry name" value="Helicase_C-like"/>
</dbReference>
<feature type="domain" description="DEAD-box RNA helicase Q" evidence="11">
    <location>
        <begin position="50"/>
        <end position="78"/>
    </location>
</feature>
<dbReference type="GO" id="GO:0003723">
    <property type="term" value="F:RNA binding"/>
    <property type="evidence" value="ECO:0007669"/>
    <property type="project" value="UniProtKB-UniRule"/>
</dbReference>
<dbReference type="OrthoDB" id="10259640at2759"/>
<keyword evidence="2 7" id="KW-0378">Hydrolase</keyword>
<dbReference type="STRING" id="60517.A0A158R936"/>
<evidence type="ECO:0000256" key="8">
    <source>
        <dbReference type="SAM" id="MobiDB-lite"/>
    </source>
</evidence>
<dbReference type="EMBL" id="UYRS01018516">
    <property type="protein sequence ID" value="VDK36998.1"/>
    <property type="molecule type" value="Genomic_DNA"/>
</dbReference>
<dbReference type="EC" id="3.6.4.13" evidence="7"/>
<feature type="compositionally biased region" description="Acidic residues" evidence="8">
    <location>
        <begin position="760"/>
        <end position="778"/>
    </location>
</feature>
<dbReference type="InterPro" id="IPR014001">
    <property type="entry name" value="Helicase_ATP-bd"/>
</dbReference>
<dbReference type="GO" id="GO:0003724">
    <property type="term" value="F:RNA helicase activity"/>
    <property type="evidence" value="ECO:0007669"/>
    <property type="project" value="UniProtKB-EC"/>
</dbReference>
<comment type="similarity">
    <text evidence="7">Belongs to the DEAD box helicase family.</text>
</comment>
<evidence type="ECO:0000313" key="14">
    <source>
        <dbReference type="WBParaSite" id="TASK_0000659001-mRNA-1"/>
    </source>
</evidence>
<dbReference type="InterPro" id="IPR014014">
    <property type="entry name" value="RNA_helicase_DEAD_Q_motif"/>
</dbReference>
<protein>
    <recommendedName>
        <fullName evidence="7">ATP-dependent RNA helicase</fullName>
        <ecNumber evidence="7">3.6.4.13</ecNumber>
    </recommendedName>
</protein>
<accession>A0A158R936</accession>
<evidence type="ECO:0000256" key="1">
    <source>
        <dbReference type="ARBA" id="ARBA00022741"/>
    </source>
</evidence>
<dbReference type="InterPro" id="IPR027417">
    <property type="entry name" value="P-loop_NTPase"/>
</dbReference>
<evidence type="ECO:0000259" key="10">
    <source>
        <dbReference type="PROSITE" id="PS51194"/>
    </source>
</evidence>
<reference evidence="12 13" key="2">
    <citation type="submission" date="2018-11" db="EMBL/GenBank/DDBJ databases">
        <authorList>
            <consortium name="Pathogen Informatics"/>
        </authorList>
    </citation>
    <scope>NUCLEOTIDE SEQUENCE [LARGE SCALE GENOMIC DNA]</scope>
</reference>
<dbReference type="SMART" id="SM00487">
    <property type="entry name" value="DEXDc"/>
    <property type="match status" value="1"/>
</dbReference>
<dbReference type="CDD" id="cd18787">
    <property type="entry name" value="SF2_C_DEAD"/>
    <property type="match status" value="1"/>
</dbReference>
<dbReference type="PANTHER" id="PTHR24031">
    <property type="entry name" value="RNA HELICASE"/>
    <property type="match status" value="1"/>
</dbReference>
<dbReference type="PROSITE" id="PS51195">
    <property type="entry name" value="Q_MOTIF"/>
    <property type="match status" value="1"/>
</dbReference>
<organism evidence="14">
    <name type="scientific">Taenia asiatica</name>
    <name type="common">Asian tapeworm</name>
    <dbReference type="NCBI Taxonomy" id="60517"/>
    <lineage>
        <taxon>Eukaryota</taxon>
        <taxon>Metazoa</taxon>
        <taxon>Spiralia</taxon>
        <taxon>Lophotrochozoa</taxon>
        <taxon>Platyhelminthes</taxon>
        <taxon>Cestoda</taxon>
        <taxon>Eucestoda</taxon>
        <taxon>Cyclophyllidea</taxon>
        <taxon>Taeniidae</taxon>
        <taxon>Taenia</taxon>
    </lineage>
</organism>
<dbReference type="PROSITE" id="PS51194">
    <property type="entry name" value="HELICASE_CTER"/>
    <property type="match status" value="1"/>
</dbReference>
<feature type="domain" description="Helicase ATP-binding" evidence="9">
    <location>
        <begin position="81"/>
        <end position="258"/>
    </location>
</feature>
<name>A0A158R936_TAEAS</name>
<evidence type="ECO:0000256" key="2">
    <source>
        <dbReference type="ARBA" id="ARBA00022801"/>
    </source>
</evidence>
<evidence type="ECO:0000256" key="7">
    <source>
        <dbReference type="RuleBase" id="RU365068"/>
    </source>
</evidence>
<evidence type="ECO:0000259" key="11">
    <source>
        <dbReference type="PROSITE" id="PS51195"/>
    </source>
</evidence>